<proteinExistence type="predicted"/>
<dbReference type="CDD" id="cd01299">
    <property type="entry name" value="Met_dep_hydrolase_A"/>
    <property type="match status" value="1"/>
</dbReference>
<dbReference type="EMBL" id="SOAM01000003">
    <property type="protein sequence ID" value="TDS75822.1"/>
    <property type="molecule type" value="Genomic_DNA"/>
</dbReference>
<dbReference type="InterPro" id="IPR006680">
    <property type="entry name" value="Amidohydro-rel"/>
</dbReference>
<evidence type="ECO:0000313" key="2">
    <source>
        <dbReference type="EMBL" id="TDS75822.1"/>
    </source>
</evidence>
<dbReference type="Gene3D" id="3.20.20.140">
    <property type="entry name" value="Metal-dependent hydrolases"/>
    <property type="match status" value="1"/>
</dbReference>
<dbReference type="RefSeq" id="WP_133767068.1">
    <property type="nucleotide sequence ID" value="NZ_BAAARP010000001.1"/>
</dbReference>
<gene>
    <name evidence="2" type="ORF">CLV52_2931</name>
</gene>
<protein>
    <submittedName>
        <fullName evidence="2">Imidazolonepropionase-like amidohydrolase</fullName>
    </submittedName>
</protein>
<dbReference type="Pfam" id="PF01979">
    <property type="entry name" value="Amidohydro_1"/>
    <property type="match status" value="1"/>
</dbReference>
<dbReference type="GO" id="GO:0016810">
    <property type="term" value="F:hydrolase activity, acting on carbon-nitrogen (but not peptide) bonds"/>
    <property type="evidence" value="ECO:0007669"/>
    <property type="project" value="InterPro"/>
</dbReference>
<dbReference type="PANTHER" id="PTHR43135">
    <property type="entry name" value="ALPHA-D-RIBOSE 1-METHYLPHOSPHONATE 5-TRIPHOSPHATE DIPHOSPHATASE"/>
    <property type="match status" value="1"/>
</dbReference>
<comment type="caution">
    <text evidence="2">The sequence shown here is derived from an EMBL/GenBank/DDBJ whole genome shotgun (WGS) entry which is preliminary data.</text>
</comment>
<dbReference type="Gene3D" id="2.30.40.10">
    <property type="entry name" value="Urease, subunit C, domain 1"/>
    <property type="match status" value="1"/>
</dbReference>
<dbReference type="SUPFAM" id="SSF51338">
    <property type="entry name" value="Composite domain of metallo-dependent hydrolases"/>
    <property type="match status" value="1"/>
</dbReference>
<dbReference type="InterPro" id="IPR057744">
    <property type="entry name" value="OTAase-like"/>
</dbReference>
<evidence type="ECO:0000259" key="1">
    <source>
        <dbReference type="Pfam" id="PF01979"/>
    </source>
</evidence>
<dbReference type="InterPro" id="IPR051781">
    <property type="entry name" value="Metallo-dep_Hydrolase"/>
</dbReference>
<dbReference type="InterPro" id="IPR011059">
    <property type="entry name" value="Metal-dep_hydrolase_composite"/>
</dbReference>
<keyword evidence="2" id="KW-0378">Hydrolase</keyword>
<dbReference type="PANTHER" id="PTHR43135:SF3">
    <property type="entry name" value="ALPHA-D-RIBOSE 1-METHYLPHOSPHONATE 5-TRIPHOSPHATE DIPHOSPHATASE"/>
    <property type="match status" value="1"/>
</dbReference>
<organism evidence="2 3">
    <name type="scientific">Amnibacterium kyonggiense</name>
    <dbReference type="NCBI Taxonomy" id="595671"/>
    <lineage>
        <taxon>Bacteria</taxon>
        <taxon>Bacillati</taxon>
        <taxon>Actinomycetota</taxon>
        <taxon>Actinomycetes</taxon>
        <taxon>Micrococcales</taxon>
        <taxon>Microbacteriaceae</taxon>
        <taxon>Amnibacterium</taxon>
    </lineage>
</organism>
<feature type="domain" description="Amidohydrolase-related" evidence="1">
    <location>
        <begin position="52"/>
        <end position="394"/>
    </location>
</feature>
<reference evidence="2 3" key="1">
    <citation type="submission" date="2019-03" db="EMBL/GenBank/DDBJ databases">
        <title>Genomic Encyclopedia of Archaeal and Bacterial Type Strains, Phase II (KMG-II): from individual species to whole genera.</title>
        <authorList>
            <person name="Goeker M."/>
        </authorList>
    </citation>
    <scope>NUCLEOTIDE SEQUENCE [LARGE SCALE GENOMIC DNA]</scope>
    <source>
        <strain evidence="2 3">DSM 24782</strain>
    </source>
</reference>
<keyword evidence="3" id="KW-1185">Reference proteome</keyword>
<name>A0A4R7FJ16_9MICO</name>
<dbReference type="OrthoDB" id="3189065at2"/>
<sequence length="404" mass="42279">MSEQTTLRNVRLWDGTEDRGPVDLTFAPEGQDGVVVAIAPAADPSATEELAVIPGLIDTHVHLVGDAAGGSAGFLTWPLVTRPEERVLHGLAHAQRALAAGVTTVRDLSADDIQFSLRRGLDAGVVTGPRVLAHGMVSMTGGHGDLFTPAAVAARPPVADGPDACRALVRHWARAGADGIKIATSGGVLSVGDKAAWRNHTPEEIAAIVDEAHALAMPVAAHAHTAAGIDVALDHGVDSIEHATLLEEPQARRIVDAGLTVAPTLLINDRIAAGIGANAEQAEKAAELVERRDALLRAAADLGVDFVLGTDANGFHVRFGEQMDEVRAMARTFGWSAQRALEAATSRAARAIRRDDLGRIAEGGPADLLVVRGRPWERIEDLRPSAIVAVVARGRTAHGALGER</sequence>
<dbReference type="Proteomes" id="UP000295344">
    <property type="component" value="Unassembled WGS sequence"/>
</dbReference>
<dbReference type="SUPFAM" id="SSF51556">
    <property type="entry name" value="Metallo-dependent hydrolases"/>
    <property type="match status" value="1"/>
</dbReference>
<accession>A0A4R7FJ16</accession>
<dbReference type="InterPro" id="IPR032466">
    <property type="entry name" value="Metal_Hydrolase"/>
</dbReference>
<dbReference type="AlphaFoldDB" id="A0A4R7FJ16"/>
<evidence type="ECO:0000313" key="3">
    <source>
        <dbReference type="Proteomes" id="UP000295344"/>
    </source>
</evidence>